<evidence type="ECO:0000313" key="4">
    <source>
        <dbReference type="Proteomes" id="UP000001798"/>
    </source>
</evidence>
<feature type="coiled-coil region" evidence="1">
    <location>
        <begin position="53"/>
        <end position="101"/>
    </location>
</feature>
<dbReference type="Proteomes" id="UP000001798">
    <property type="component" value="Chromosome 1"/>
</dbReference>
<keyword evidence="4" id="KW-1185">Reference proteome</keyword>
<dbReference type="KEGG" id="bfu:BCIN_01g05600"/>
<reference evidence="3 4" key="3">
    <citation type="journal article" date="2017" name="Mol. Plant Pathol.">
        <title>A gapless genome sequence of the fungus Botrytis cinerea.</title>
        <authorList>
            <person name="Van Kan J.A."/>
            <person name="Stassen J.H."/>
            <person name="Mosbach A."/>
            <person name="Van Der Lee T.A."/>
            <person name="Faino L."/>
            <person name="Farmer A.D."/>
            <person name="Papasotiriou D.G."/>
            <person name="Zhou S."/>
            <person name="Seidl M.F."/>
            <person name="Cottam E."/>
            <person name="Edel D."/>
            <person name="Hahn M."/>
            <person name="Schwartz D.C."/>
            <person name="Dietrich R.A."/>
            <person name="Widdison S."/>
            <person name="Scalliet G."/>
        </authorList>
    </citation>
    <scope>NUCLEOTIDE SEQUENCE [LARGE SCALE GENOMIC DNA]</scope>
    <source>
        <strain evidence="3 4">B05.10</strain>
    </source>
</reference>
<evidence type="ECO:0000256" key="2">
    <source>
        <dbReference type="SAM" id="MobiDB-lite"/>
    </source>
</evidence>
<feature type="compositionally biased region" description="Polar residues" evidence="2">
    <location>
        <begin position="391"/>
        <end position="400"/>
    </location>
</feature>
<dbReference type="AlphaFoldDB" id="A0A384J5N0"/>
<evidence type="ECO:0000256" key="1">
    <source>
        <dbReference type="SAM" id="Coils"/>
    </source>
</evidence>
<feature type="region of interest" description="Disordered" evidence="2">
    <location>
        <begin position="116"/>
        <end position="142"/>
    </location>
</feature>
<accession>A0A384J5N0</accession>
<reference evidence="3 4" key="1">
    <citation type="journal article" date="2011" name="PLoS Genet.">
        <title>Genomic analysis of the necrotrophic fungal pathogens Sclerotinia sclerotiorum and Botrytis cinerea.</title>
        <authorList>
            <person name="Amselem J."/>
            <person name="Cuomo C.A."/>
            <person name="van Kan J.A."/>
            <person name="Viaud M."/>
            <person name="Benito E.P."/>
            <person name="Couloux A."/>
            <person name="Coutinho P.M."/>
            <person name="de Vries R.P."/>
            <person name="Dyer P.S."/>
            <person name="Fillinger S."/>
            <person name="Fournier E."/>
            <person name="Gout L."/>
            <person name="Hahn M."/>
            <person name="Kohn L."/>
            <person name="Lapalu N."/>
            <person name="Plummer K.M."/>
            <person name="Pradier J.M."/>
            <person name="Quevillon E."/>
            <person name="Sharon A."/>
            <person name="Simon A."/>
            <person name="ten Have A."/>
            <person name="Tudzynski B."/>
            <person name="Tudzynski P."/>
            <person name="Wincker P."/>
            <person name="Andrew M."/>
            <person name="Anthouard V."/>
            <person name="Beever R.E."/>
            <person name="Beffa R."/>
            <person name="Benoit I."/>
            <person name="Bouzid O."/>
            <person name="Brault B."/>
            <person name="Chen Z."/>
            <person name="Choquer M."/>
            <person name="Collemare J."/>
            <person name="Cotton P."/>
            <person name="Danchin E.G."/>
            <person name="Da Silva C."/>
            <person name="Gautier A."/>
            <person name="Giraud C."/>
            <person name="Giraud T."/>
            <person name="Gonzalez C."/>
            <person name="Grossetete S."/>
            <person name="Guldener U."/>
            <person name="Henrissat B."/>
            <person name="Howlett B.J."/>
            <person name="Kodira C."/>
            <person name="Kretschmer M."/>
            <person name="Lappartient A."/>
            <person name="Leroch M."/>
            <person name="Levis C."/>
            <person name="Mauceli E."/>
            <person name="Neuveglise C."/>
            <person name="Oeser B."/>
            <person name="Pearson M."/>
            <person name="Poulain J."/>
            <person name="Poussereau N."/>
            <person name="Quesneville H."/>
            <person name="Rascle C."/>
            <person name="Schumacher J."/>
            <person name="Segurens B."/>
            <person name="Sexton A."/>
            <person name="Silva E."/>
            <person name="Sirven C."/>
            <person name="Soanes D.M."/>
            <person name="Talbot N.J."/>
            <person name="Templeton M."/>
            <person name="Yandava C."/>
            <person name="Yarden O."/>
            <person name="Zeng Q."/>
            <person name="Rollins J.A."/>
            <person name="Lebrun M.H."/>
            <person name="Dickman M."/>
        </authorList>
    </citation>
    <scope>NUCLEOTIDE SEQUENCE [LARGE SCALE GENOMIC DNA]</scope>
    <source>
        <strain evidence="3 4">B05.10</strain>
    </source>
</reference>
<dbReference type="GeneID" id="5442028"/>
<protein>
    <submittedName>
        <fullName evidence="3">Uncharacterized protein</fullName>
    </submittedName>
</protein>
<feature type="region of interest" description="Disordered" evidence="2">
    <location>
        <begin position="170"/>
        <end position="262"/>
    </location>
</feature>
<keyword evidence="1" id="KW-0175">Coiled coil</keyword>
<name>A0A384J5N0_BOTFB</name>
<gene>
    <name evidence="3" type="ORF">BCIN_01g05600</name>
</gene>
<feature type="region of interest" description="Disordered" evidence="2">
    <location>
        <begin position="360"/>
        <end position="400"/>
    </location>
</feature>
<organism evidence="3 4">
    <name type="scientific">Botryotinia fuckeliana (strain B05.10)</name>
    <name type="common">Noble rot fungus</name>
    <name type="synonym">Botrytis cinerea</name>
    <dbReference type="NCBI Taxonomy" id="332648"/>
    <lineage>
        <taxon>Eukaryota</taxon>
        <taxon>Fungi</taxon>
        <taxon>Dikarya</taxon>
        <taxon>Ascomycota</taxon>
        <taxon>Pezizomycotina</taxon>
        <taxon>Leotiomycetes</taxon>
        <taxon>Helotiales</taxon>
        <taxon>Sclerotiniaceae</taxon>
        <taxon>Botrytis</taxon>
    </lineage>
</organism>
<proteinExistence type="predicted"/>
<dbReference type="EMBL" id="CP009805">
    <property type="protein sequence ID" value="ATZ45856.1"/>
    <property type="molecule type" value="Genomic_DNA"/>
</dbReference>
<reference evidence="3 4" key="2">
    <citation type="journal article" date="2012" name="Eukaryot. Cell">
        <title>Genome update of Botrytis cinerea strains B05.10 and T4.</title>
        <authorList>
            <person name="Staats M."/>
            <person name="van Kan J.A."/>
        </authorList>
    </citation>
    <scope>NUCLEOTIDE SEQUENCE [LARGE SCALE GENOMIC DNA]</scope>
    <source>
        <strain evidence="3 4">B05.10</strain>
    </source>
</reference>
<feature type="compositionally biased region" description="Low complexity" evidence="2">
    <location>
        <begin position="179"/>
        <end position="192"/>
    </location>
</feature>
<feature type="compositionally biased region" description="Polar residues" evidence="2">
    <location>
        <begin position="126"/>
        <end position="142"/>
    </location>
</feature>
<feature type="compositionally biased region" description="Basic residues" evidence="2">
    <location>
        <begin position="201"/>
        <end position="211"/>
    </location>
</feature>
<dbReference type="VEuPathDB" id="FungiDB:Bcin01g05600"/>
<sequence length="400" mass="43507">MAAVSAKAPLGCVGLSEGGLNGVKRVVNLQFRDGHRALLTLVEGLSSKLDKISADAERRFEESQNQSKVTENRLEKLENAMREMIQRNRESESEVKSLKEGMERFSRLMGLQATSAEPILARGGNTDLQQNRGSAETASSGHGLNIADLQNLEMPSAITFPRGNANSLEQRMSASTAEQLQPVSQSVSVLSPETNTSLHDRHPRTPNRRRSSQAISPLAQDGPTSPPPRLPLATTTPTKKKIQPLPSKSLPNTTSRKPAHPPCWINISQTPNQTIEAYLAHAAKYNKAIKSRKSRFEFIARFIRGLLSEKDRDVLLKQLQKKFQSRTTKDGFVEVMCGFSDVGEGLLAAGLIVGGGGGGGGVSGKRGGGHDAAMDHGEMDTLHQKRRKTFESQLSNDDEL</sequence>
<evidence type="ECO:0000313" key="3">
    <source>
        <dbReference type="EMBL" id="ATZ45856.1"/>
    </source>
</evidence>
<feature type="compositionally biased region" description="Basic and acidic residues" evidence="2">
    <location>
        <begin position="368"/>
        <end position="383"/>
    </location>
</feature>
<dbReference type="OrthoDB" id="3530645at2759"/>
<dbReference type="RefSeq" id="XP_024546330.1">
    <property type="nucleotide sequence ID" value="XM_024690561.1"/>
</dbReference>